<reference evidence="3" key="1">
    <citation type="submission" date="2021-01" db="EMBL/GenBank/DDBJ databases">
        <title>Whole genome shotgun sequence of Actinocatenispora rupis NBRC 107355.</title>
        <authorList>
            <person name="Komaki H."/>
            <person name="Tamura T."/>
        </authorList>
    </citation>
    <scope>NUCLEOTIDE SEQUENCE</scope>
    <source>
        <strain evidence="3">NBRC 107355</strain>
    </source>
</reference>
<gene>
    <name evidence="3" type="ORF">Aru02nite_46590</name>
</gene>
<organism evidence="3 4">
    <name type="scientific">Actinocatenispora rupis</name>
    <dbReference type="NCBI Taxonomy" id="519421"/>
    <lineage>
        <taxon>Bacteria</taxon>
        <taxon>Bacillati</taxon>
        <taxon>Actinomycetota</taxon>
        <taxon>Actinomycetes</taxon>
        <taxon>Micromonosporales</taxon>
        <taxon>Micromonosporaceae</taxon>
        <taxon>Actinocatenispora</taxon>
    </lineage>
</organism>
<dbReference type="Proteomes" id="UP000612808">
    <property type="component" value="Unassembled WGS sequence"/>
</dbReference>
<dbReference type="EMBL" id="BOMB01000026">
    <property type="protein sequence ID" value="GID13770.1"/>
    <property type="molecule type" value="Genomic_DNA"/>
</dbReference>
<evidence type="ECO:0000313" key="3">
    <source>
        <dbReference type="EMBL" id="GID13770.1"/>
    </source>
</evidence>
<dbReference type="AlphaFoldDB" id="A0A8J3J367"/>
<protein>
    <recommendedName>
        <fullName evidence="5">Helicase conserved C-terminal domain-containing protein</fullName>
    </recommendedName>
</protein>
<evidence type="ECO:0000259" key="1">
    <source>
        <dbReference type="Pfam" id="PF13280"/>
    </source>
</evidence>
<feature type="domain" description="WYL" evidence="1">
    <location>
        <begin position="709"/>
        <end position="770"/>
    </location>
</feature>
<dbReference type="PROSITE" id="PS52050">
    <property type="entry name" value="WYL"/>
    <property type="match status" value="1"/>
</dbReference>
<dbReference type="Pfam" id="PF13625">
    <property type="entry name" value="Helicase_C_3"/>
    <property type="match status" value="1"/>
</dbReference>
<accession>A0A8J3J367</accession>
<evidence type="ECO:0000313" key="4">
    <source>
        <dbReference type="Proteomes" id="UP000612808"/>
    </source>
</evidence>
<sequence>MRLYRWQAMPTTLVDHLRRMSDNDLGALLAARPDLAVPVPGDLSALASRMQSRLSLARALEGLDRFTLEILDALRLATEETGTTPLAAVLDLAASVPADRVHAAVDTLRGLAVAYGEDDAVAVARGVTELCSPYPAGLGRPALELDPETAMLAADPARLRRELLAAPPESRAVLDRLAAGPPVGTVREAGPDTPVGWLLDHHLLVAERLDTVQLPREIGLLLRRDVGPLGVLHPDPPTPDATVRPADAVDAAGAGQVMEAVRLTAALCDALAAEPAPVLKAGGIGVRDLRRLARAVDCAEPVAALLLELARETQLVTDAETADGPVWLPTRGYDDWRLSTPSARWLRLATCWLGMARQPSLIGTRDDKDRPVNALSGEVARMSAPVLRRAPLAALADLPAGSAPGQDDLVDLLAWRTPRRGGPQAGRATRAALQEAATLGVTGRDALTSYGRLLLADEPAEPDPLGIDVTDPADGPAAILDALLPAPVDHVLVQADLTVVVPGPPDPALAAELDLVADTESAGHATVYRVTADSVRRALDAGMAAADLHALFAQRSTTPVPQSLTYLVDDVARRHGGLRTGGCAAYVRSDDTALIAELRADRRLAPLALREIAPTVLVTPFAPHRLLDLLRSAGFAPVPEDATGVVLTHRPDQLRAAATTRLRPTPRELPTTLSADQIDQVVATVRHGDHLARTTRRAPTPDPRTTTDALATLRLAIRDKTTVWVTYVDSHGGSASRLVRPISIGAGYLRAADDRTETLHTFSLARITSTTRP</sequence>
<dbReference type="InterPro" id="IPR026881">
    <property type="entry name" value="WYL_dom"/>
</dbReference>
<proteinExistence type="predicted"/>
<dbReference type="InterPro" id="IPR032830">
    <property type="entry name" value="XPB/Ssl2_N"/>
</dbReference>
<name>A0A8J3J367_9ACTN</name>
<keyword evidence="4" id="KW-1185">Reference proteome</keyword>
<evidence type="ECO:0000259" key="2">
    <source>
        <dbReference type="Pfam" id="PF13625"/>
    </source>
</evidence>
<feature type="domain" description="Helicase XPB/Ssl2 N-terminal" evidence="2">
    <location>
        <begin position="491"/>
        <end position="613"/>
    </location>
</feature>
<dbReference type="Pfam" id="PF13280">
    <property type="entry name" value="WYL"/>
    <property type="match status" value="1"/>
</dbReference>
<evidence type="ECO:0008006" key="5">
    <source>
        <dbReference type="Google" id="ProtNLM"/>
    </source>
</evidence>
<comment type="caution">
    <text evidence="3">The sequence shown here is derived from an EMBL/GenBank/DDBJ whole genome shotgun (WGS) entry which is preliminary data.</text>
</comment>